<protein>
    <submittedName>
        <fullName evidence="1">Uncharacterized protein</fullName>
    </submittedName>
</protein>
<sequence length="137" mass="15622">MHKSGAPYRRCPIKTGYSFGYDHVFGNVRGLHCTWLIPRTRASSDGVDVSDSAQVWPNRSMWTLYHTLRWDSVTLNHKNVQTHVDSLSVRAHIFHIMFSPEINSGQTEAQPEPVVKRGRGRVVGVCVRKKVLFIEGY</sequence>
<comment type="caution">
    <text evidence="1">The sequence shown here is derived from an EMBL/GenBank/DDBJ whole genome shotgun (WGS) entry which is preliminary data.</text>
</comment>
<keyword evidence="2" id="KW-1185">Reference proteome</keyword>
<reference evidence="2" key="1">
    <citation type="journal article" date="2023" name="Nat. Plants">
        <title>Single-cell RNA sequencing provides a high-resolution roadmap for understanding the multicellular compartmentation of specialized metabolism.</title>
        <authorList>
            <person name="Sun S."/>
            <person name="Shen X."/>
            <person name="Li Y."/>
            <person name="Li Y."/>
            <person name="Wang S."/>
            <person name="Li R."/>
            <person name="Zhang H."/>
            <person name="Shen G."/>
            <person name="Guo B."/>
            <person name="Wei J."/>
            <person name="Xu J."/>
            <person name="St-Pierre B."/>
            <person name="Chen S."/>
            <person name="Sun C."/>
        </authorList>
    </citation>
    <scope>NUCLEOTIDE SEQUENCE [LARGE SCALE GENOMIC DNA]</scope>
</reference>
<dbReference type="Proteomes" id="UP001060085">
    <property type="component" value="Linkage Group LG02"/>
</dbReference>
<gene>
    <name evidence="1" type="ORF">M9H77_07849</name>
</gene>
<accession>A0ACC0BWA9</accession>
<organism evidence="1 2">
    <name type="scientific">Catharanthus roseus</name>
    <name type="common">Madagascar periwinkle</name>
    <name type="synonym">Vinca rosea</name>
    <dbReference type="NCBI Taxonomy" id="4058"/>
    <lineage>
        <taxon>Eukaryota</taxon>
        <taxon>Viridiplantae</taxon>
        <taxon>Streptophyta</taxon>
        <taxon>Embryophyta</taxon>
        <taxon>Tracheophyta</taxon>
        <taxon>Spermatophyta</taxon>
        <taxon>Magnoliopsida</taxon>
        <taxon>eudicotyledons</taxon>
        <taxon>Gunneridae</taxon>
        <taxon>Pentapetalae</taxon>
        <taxon>asterids</taxon>
        <taxon>lamiids</taxon>
        <taxon>Gentianales</taxon>
        <taxon>Apocynaceae</taxon>
        <taxon>Rauvolfioideae</taxon>
        <taxon>Vinceae</taxon>
        <taxon>Catharanthinae</taxon>
        <taxon>Catharanthus</taxon>
    </lineage>
</organism>
<evidence type="ECO:0000313" key="2">
    <source>
        <dbReference type="Proteomes" id="UP001060085"/>
    </source>
</evidence>
<proteinExistence type="predicted"/>
<dbReference type="EMBL" id="CM044702">
    <property type="protein sequence ID" value="KAI5676899.1"/>
    <property type="molecule type" value="Genomic_DNA"/>
</dbReference>
<evidence type="ECO:0000313" key="1">
    <source>
        <dbReference type="EMBL" id="KAI5676899.1"/>
    </source>
</evidence>
<name>A0ACC0BWA9_CATRO</name>